<dbReference type="InterPro" id="IPR036938">
    <property type="entry name" value="PAP2/HPO_sf"/>
</dbReference>
<dbReference type="EMBL" id="JBHTKL010000005">
    <property type="protein sequence ID" value="MFD1019379.1"/>
    <property type="molecule type" value="Genomic_DNA"/>
</dbReference>
<dbReference type="InterPro" id="IPR000326">
    <property type="entry name" value="PAP2/HPO"/>
</dbReference>
<evidence type="ECO:0000313" key="4">
    <source>
        <dbReference type="Proteomes" id="UP001596990"/>
    </source>
</evidence>
<dbReference type="Proteomes" id="UP001596990">
    <property type="component" value="Unassembled WGS sequence"/>
</dbReference>
<evidence type="ECO:0000259" key="2">
    <source>
        <dbReference type="SMART" id="SM00014"/>
    </source>
</evidence>
<dbReference type="RefSeq" id="WP_386059169.1">
    <property type="nucleotide sequence ID" value="NZ_JBHTKL010000005.1"/>
</dbReference>
<dbReference type="CDD" id="cd03392">
    <property type="entry name" value="PAP2_like_2"/>
    <property type="match status" value="1"/>
</dbReference>
<comment type="caution">
    <text evidence="3">The sequence shown here is derived from an EMBL/GenBank/DDBJ whole genome shotgun (WGS) entry which is preliminary data.</text>
</comment>
<evidence type="ECO:0000256" key="1">
    <source>
        <dbReference type="SAM" id="Phobius"/>
    </source>
</evidence>
<dbReference type="SUPFAM" id="SSF48317">
    <property type="entry name" value="Acid phosphatase/Vanadium-dependent haloperoxidase"/>
    <property type="match status" value="1"/>
</dbReference>
<proteinExistence type="predicted"/>
<reference evidence="4" key="1">
    <citation type="journal article" date="2019" name="Int. J. Syst. Evol. Microbiol.">
        <title>The Global Catalogue of Microorganisms (GCM) 10K type strain sequencing project: providing services to taxonomists for standard genome sequencing and annotation.</title>
        <authorList>
            <consortium name="The Broad Institute Genomics Platform"/>
            <consortium name="The Broad Institute Genome Sequencing Center for Infectious Disease"/>
            <person name="Wu L."/>
            <person name="Ma J."/>
        </authorList>
    </citation>
    <scope>NUCLEOTIDE SEQUENCE [LARGE SCALE GENOMIC DNA]</scope>
    <source>
        <strain evidence="4">CCUG 56607</strain>
    </source>
</reference>
<keyword evidence="1" id="KW-0812">Transmembrane</keyword>
<sequence>MFEAITYIGDTKMLALLSLIIVTVLLIRRRYSEVFFYLFLMAGGIIFTFVLKFLFKRERPGETIYIDFWGLGDGIISYAFPSGHAVKVFLMFAFLTYLVQRTMKSIKVKTALFSLFTLVTILVGIGQVMLDRHHTSDIIGGFGFAAVWFFFCLWLQKRFSQFRKTFTNNSEYNKMNVS</sequence>
<evidence type="ECO:0000313" key="3">
    <source>
        <dbReference type="EMBL" id="MFD1019379.1"/>
    </source>
</evidence>
<feature type="domain" description="Phosphatidic acid phosphatase type 2/haloperoxidase" evidence="2">
    <location>
        <begin position="34"/>
        <end position="153"/>
    </location>
</feature>
<feature type="transmembrane region" description="Helical" evidence="1">
    <location>
        <begin position="34"/>
        <end position="55"/>
    </location>
</feature>
<dbReference type="PANTHER" id="PTHR14969">
    <property type="entry name" value="SPHINGOSINE-1-PHOSPHATE PHOSPHOHYDROLASE"/>
    <property type="match status" value="1"/>
</dbReference>
<keyword evidence="1" id="KW-1133">Transmembrane helix</keyword>
<gene>
    <name evidence="3" type="ORF">ACFQ2J_09370</name>
</gene>
<keyword evidence="1" id="KW-0472">Membrane</keyword>
<organism evidence="3 4">
    <name type="scientific">Thalassobacillus hwangdonensis</name>
    <dbReference type="NCBI Taxonomy" id="546108"/>
    <lineage>
        <taxon>Bacteria</taxon>
        <taxon>Bacillati</taxon>
        <taxon>Bacillota</taxon>
        <taxon>Bacilli</taxon>
        <taxon>Bacillales</taxon>
        <taxon>Bacillaceae</taxon>
        <taxon>Thalassobacillus</taxon>
    </lineage>
</organism>
<dbReference type="Gene3D" id="1.20.144.10">
    <property type="entry name" value="Phosphatidic acid phosphatase type 2/haloperoxidase"/>
    <property type="match status" value="2"/>
</dbReference>
<keyword evidence="4" id="KW-1185">Reference proteome</keyword>
<feature type="transmembrane region" description="Helical" evidence="1">
    <location>
        <begin position="6"/>
        <end position="27"/>
    </location>
</feature>
<protein>
    <submittedName>
        <fullName evidence="3">Phosphatase PAP2 family protein</fullName>
    </submittedName>
</protein>
<feature type="transmembrane region" description="Helical" evidence="1">
    <location>
        <begin position="75"/>
        <end position="99"/>
    </location>
</feature>
<name>A0ABW3KZV0_9BACI</name>
<dbReference type="SMART" id="SM00014">
    <property type="entry name" value="acidPPc"/>
    <property type="match status" value="1"/>
</dbReference>
<feature type="transmembrane region" description="Helical" evidence="1">
    <location>
        <begin position="136"/>
        <end position="155"/>
    </location>
</feature>
<dbReference type="Pfam" id="PF01569">
    <property type="entry name" value="PAP2"/>
    <property type="match status" value="1"/>
</dbReference>
<accession>A0ABW3KZV0</accession>
<dbReference type="PANTHER" id="PTHR14969:SF13">
    <property type="entry name" value="AT30094P"/>
    <property type="match status" value="1"/>
</dbReference>
<feature type="transmembrane region" description="Helical" evidence="1">
    <location>
        <begin position="111"/>
        <end position="130"/>
    </location>
</feature>